<evidence type="ECO:0000256" key="5">
    <source>
        <dbReference type="ARBA" id="ARBA00022840"/>
    </source>
</evidence>
<dbReference type="InterPro" id="IPR008921">
    <property type="entry name" value="DNA_pol3_clamp-load_cplx_C"/>
</dbReference>
<keyword evidence="5" id="KW-0067">ATP-binding</keyword>
<keyword evidence="4" id="KW-0547">Nucleotide-binding</keyword>
<accession>A0ABT2LKK5</accession>
<dbReference type="RefSeq" id="WP_260901860.1">
    <property type="nucleotide sequence ID" value="NZ_JAOCZP010000002.1"/>
</dbReference>
<dbReference type="Gene3D" id="1.10.8.60">
    <property type="match status" value="1"/>
</dbReference>
<organism evidence="7 8">
    <name type="scientific">Chelativorans salis</name>
    <dbReference type="NCBI Taxonomy" id="2978478"/>
    <lineage>
        <taxon>Bacteria</taxon>
        <taxon>Pseudomonadati</taxon>
        <taxon>Pseudomonadota</taxon>
        <taxon>Alphaproteobacteria</taxon>
        <taxon>Hyphomicrobiales</taxon>
        <taxon>Phyllobacteriaceae</taxon>
        <taxon>Chelativorans</taxon>
    </lineage>
</organism>
<dbReference type="PANTHER" id="PTHR13779">
    <property type="entry name" value="WERNER HELICASE-INTERACTING PROTEIN 1 FAMILY MEMBER"/>
    <property type="match status" value="1"/>
</dbReference>
<dbReference type="InterPro" id="IPR027417">
    <property type="entry name" value="P-loop_NTPase"/>
</dbReference>
<keyword evidence="8" id="KW-1185">Reference proteome</keyword>
<evidence type="ECO:0000313" key="7">
    <source>
        <dbReference type="EMBL" id="MCT7375126.1"/>
    </source>
</evidence>
<dbReference type="Gene3D" id="1.10.3710.10">
    <property type="entry name" value="DNA polymerase III clamp loader subunits, C-terminal domain"/>
    <property type="match status" value="1"/>
</dbReference>
<dbReference type="InterPro" id="IPR003593">
    <property type="entry name" value="AAA+_ATPase"/>
</dbReference>
<protein>
    <recommendedName>
        <fullName evidence="3">Replication-associated recombination protein A</fullName>
    </recommendedName>
</protein>
<dbReference type="InterPro" id="IPR051314">
    <property type="entry name" value="AAA_ATPase_RarA/MGS1/WRNIP1"/>
</dbReference>
<dbReference type="Pfam" id="PF12002">
    <property type="entry name" value="MgsA_C"/>
    <property type="match status" value="1"/>
</dbReference>
<feature type="domain" description="AAA+ ATPase" evidence="6">
    <location>
        <begin position="53"/>
        <end position="171"/>
    </location>
</feature>
<dbReference type="Pfam" id="PF16193">
    <property type="entry name" value="AAA_assoc_2"/>
    <property type="match status" value="1"/>
</dbReference>
<evidence type="ECO:0000259" key="6">
    <source>
        <dbReference type="SMART" id="SM00382"/>
    </source>
</evidence>
<dbReference type="InterPro" id="IPR021886">
    <property type="entry name" value="MgsA_C"/>
</dbReference>
<dbReference type="SMART" id="SM00382">
    <property type="entry name" value="AAA"/>
    <property type="match status" value="1"/>
</dbReference>
<evidence type="ECO:0000313" key="8">
    <source>
        <dbReference type="Proteomes" id="UP001320831"/>
    </source>
</evidence>
<comment type="caution">
    <text evidence="7">The sequence shown here is derived from an EMBL/GenBank/DDBJ whole genome shotgun (WGS) entry which is preliminary data.</text>
</comment>
<proteinExistence type="inferred from homology"/>
<evidence type="ECO:0000256" key="2">
    <source>
        <dbReference type="ARBA" id="ARBA00008959"/>
    </source>
</evidence>
<dbReference type="Proteomes" id="UP001320831">
    <property type="component" value="Unassembled WGS sequence"/>
</dbReference>
<evidence type="ECO:0000256" key="1">
    <source>
        <dbReference type="ARBA" id="ARBA00002393"/>
    </source>
</evidence>
<dbReference type="InterPro" id="IPR032423">
    <property type="entry name" value="AAA_assoc_2"/>
</dbReference>
<evidence type="ECO:0000256" key="3">
    <source>
        <dbReference type="ARBA" id="ARBA00020776"/>
    </source>
</evidence>
<dbReference type="Gene3D" id="3.40.50.300">
    <property type="entry name" value="P-loop containing nucleotide triphosphate hydrolases"/>
    <property type="match status" value="1"/>
</dbReference>
<sequence length="440" mass="48434">MGDLFDRSEPQAAADIAKPLADRLRPGHLDEVVGQEHLTGEEGSLTRMIRSGSLGSLIFWGPPGTGKTTVARLLAGETSMAFEQISAIFSGVADLKKVFEAARLRRSQGRQTLLFVDEIHRFNRAQQDSFLPVMEDGTVILVGATTENPSFELNAALLSRARVLVFHPLESESLARLLERAEAAEGRPLPLDEEARAVLLRMADGDGRAALSLAEEAWRAARDSEVFDADALQRIVQRRAPVYDKGQDGHYNLISALHKSVRGSDPDAALYYLCRMFDAGEDPLFIGRRLVRMAVEDIGLADPQALAIANAAKDAYDYLGSPEGELAFAQACIYLATAPKSNAAYTAFKSAMAAAKEHGSLLPPKHILNAPTRLMKETGYGDGYQYDHDAPEAFSGQDYFPEAMGRKTFYDPPERGFEREIRKRLDYWSKLRRERAGGNT</sequence>
<dbReference type="Gene3D" id="1.20.272.10">
    <property type="match status" value="1"/>
</dbReference>
<dbReference type="EMBL" id="JAOCZP010000002">
    <property type="protein sequence ID" value="MCT7375126.1"/>
    <property type="molecule type" value="Genomic_DNA"/>
</dbReference>
<name>A0ABT2LKK5_9HYPH</name>
<dbReference type="PANTHER" id="PTHR13779:SF7">
    <property type="entry name" value="ATPASE WRNIP1"/>
    <property type="match status" value="1"/>
</dbReference>
<comment type="similarity">
    <text evidence="2">Belongs to the AAA ATPase family. RarA/MGS1/WRNIP1 subfamily.</text>
</comment>
<evidence type="ECO:0000256" key="4">
    <source>
        <dbReference type="ARBA" id="ARBA00022741"/>
    </source>
</evidence>
<dbReference type="SUPFAM" id="SSF52540">
    <property type="entry name" value="P-loop containing nucleoside triphosphate hydrolases"/>
    <property type="match status" value="1"/>
</dbReference>
<dbReference type="CDD" id="cd00009">
    <property type="entry name" value="AAA"/>
    <property type="match status" value="1"/>
</dbReference>
<dbReference type="Pfam" id="PF00004">
    <property type="entry name" value="AAA"/>
    <property type="match status" value="1"/>
</dbReference>
<dbReference type="CDD" id="cd18139">
    <property type="entry name" value="HLD_clamp_RarA"/>
    <property type="match status" value="1"/>
</dbReference>
<comment type="function">
    <text evidence="1">DNA-dependent ATPase that plays important roles in cellular responses to stalled DNA replication processes.</text>
</comment>
<dbReference type="InterPro" id="IPR003959">
    <property type="entry name" value="ATPase_AAA_core"/>
</dbReference>
<dbReference type="SUPFAM" id="SSF48019">
    <property type="entry name" value="post-AAA+ oligomerization domain-like"/>
    <property type="match status" value="1"/>
</dbReference>
<gene>
    <name evidence="7" type="ORF">N5A92_08775</name>
</gene>
<reference evidence="7 8" key="1">
    <citation type="submission" date="2022-09" db="EMBL/GenBank/DDBJ databases">
        <title>Chelativorans salina sp. nov., a novel slightly halophilic bacterium isolated from a saline lake sediment enrichment.</title>
        <authorList>
            <person name="Gao L."/>
            <person name="Fang B.-Z."/>
            <person name="Li W.-J."/>
        </authorList>
    </citation>
    <scope>NUCLEOTIDE SEQUENCE [LARGE SCALE GENOMIC DNA]</scope>
    <source>
        <strain evidence="7 8">EGI FJ00035</strain>
    </source>
</reference>